<dbReference type="GO" id="GO:0016787">
    <property type="term" value="F:hydrolase activity"/>
    <property type="evidence" value="ECO:0007669"/>
    <property type="project" value="InterPro"/>
</dbReference>
<dbReference type="Pfam" id="PF06821">
    <property type="entry name" value="Ser_hydrolase"/>
    <property type="match status" value="1"/>
</dbReference>
<name>A0A1F7XLN0_9BACT</name>
<comment type="caution">
    <text evidence="1">The sequence shown here is derived from an EMBL/GenBank/DDBJ whole genome shotgun (WGS) entry which is preliminary data.</text>
</comment>
<sequence length="190" mass="21378">MKQVFIIHGWGGSSEKDWIPWAKRVLVQKGFEVHIPTMPDTDNPVIDKWVGHLAKEIGEIDKDTVLIGHSIGCQTILRYLEGFSTGSRIGKVILIAPWVSLKNLTSEEEPIARPWEETQINFDSLKSKAGSYVAVFSDDDPVVPYEENIKVFKEKLGAQIISKHKMGHFSQDEGITEIPFLLDLIGTSYQ</sequence>
<dbReference type="PANTHER" id="PTHR15394">
    <property type="entry name" value="SERINE HYDROLASE RBBP9"/>
    <property type="match status" value="1"/>
</dbReference>
<organism evidence="1 2">
    <name type="scientific">Candidatus Woesebacteria bacterium RBG_16_42_24</name>
    <dbReference type="NCBI Taxonomy" id="1802485"/>
    <lineage>
        <taxon>Bacteria</taxon>
        <taxon>Candidatus Woeseibacteriota</taxon>
    </lineage>
</organism>
<gene>
    <name evidence="1" type="ORF">A2V97_03995</name>
</gene>
<accession>A0A1F7XLN0</accession>
<dbReference type="AlphaFoldDB" id="A0A1F7XLN0"/>
<dbReference type="Gene3D" id="3.40.50.1820">
    <property type="entry name" value="alpha/beta hydrolase"/>
    <property type="match status" value="1"/>
</dbReference>
<protein>
    <recommendedName>
        <fullName evidence="3">Alpha/beta hydrolase</fullName>
    </recommendedName>
</protein>
<dbReference type="InterPro" id="IPR010662">
    <property type="entry name" value="RBBP9/YdeN"/>
</dbReference>
<reference evidence="1 2" key="1">
    <citation type="journal article" date="2016" name="Nat. Commun.">
        <title>Thousands of microbial genomes shed light on interconnected biogeochemical processes in an aquifer system.</title>
        <authorList>
            <person name="Anantharaman K."/>
            <person name="Brown C.T."/>
            <person name="Hug L.A."/>
            <person name="Sharon I."/>
            <person name="Castelle C.J."/>
            <person name="Probst A.J."/>
            <person name="Thomas B.C."/>
            <person name="Singh A."/>
            <person name="Wilkins M.J."/>
            <person name="Karaoz U."/>
            <person name="Brodie E.L."/>
            <person name="Williams K.H."/>
            <person name="Hubbard S.S."/>
            <person name="Banfield J.F."/>
        </authorList>
    </citation>
    <scope>NUCLEOTIDE SEQUENCE [LARGE SCALE GENOMIC DNA]</scope>
</reference>
<evidence type="ECO:0000313" key="2">
    <source>
        <dbReference type="Proteomes" id="UP000177382"/>
    </source>
</evidence>
<dbReference type="PANTHER" id="PTHR15394:SF3">
    <property type="entry name" value="SERINE HYDROLASE RBBP9"/>
    <property type="match status" value="1"/>
</dbReference>
<dbReference type="SUPFAM" id="SSF53474">
    <property type="entry name" value="alpha/beta-Hydrolases"/>
    <property type="match status" value="1"/>
</dbReference>
<dbReference type="InterPro" id="IPR029058">
    <property type="entry name" value="AB_hydrolase_fold"/>
</dbReference>
<dbReference type="Proteomes" id="UP000177382">
    <property type="component" value="Unassembled WGS sequence"/>
</dbReference>
<evidence type="ECO:0008006" key="3">
    <source>
        <dbReference type="Google" id="ProtNLM"/>
    </source>
</evidence>
<dbReference type="EMBL" id="MGFX01000001">
    <property type="protein sequence ID" value="OGM15900.1"/>
    <property type="molecule type" value="Genomic_DNA"/>
</dbReference>
<evidence type="ECO:0000313" key="1">
    <source>
        <dbReference type="EMBL" id="OGM15900.1"/>
    </source>
</evidence>
<dbReference type="STRING" id="1802485.A2V97_03995"/>
<proteinExistence type="predicted"/>